<dbReference type="PANTHER" id="PTHR38812:SF2">
    <property type="entry name" value="MU-LIKE PROPHAGE FLUMU PROTEIN GP42"/>
    <property type="match status" value="1"/>
</dbReference>
<name>A0A367WKK2_9PROT</name>
<evidence type="ECO:0000259" key="2">
    <source>
        <dbReference type="Pfam" id="PF20155"/>
    </source>
</evidence>
<dbReference type="Pfam" id="PF20155">
    <property type="entry name" value="TMP_3"/>
    <property type="match status" value="1"/>
</dbReference>
<feature type="transmembrane region" description="Helical" evidence="1">
    <location>
        <begin position="307"/>
        <end position="332"/>
    </location>
</feature>
<evidence type="ECO:0000256" key="1">
    <source>
        <dbReference type="SAM" id="Phobius"/>
    </source>
</evidence>
<dbReference type="AlphaFoldDB" id="A0A367WKK2"/>
<dbReference type="PANTHER" id="PTHR38812">
    <property type="entry name" value="MU-LIKE PROPHAGE FLUMU PROTEIN GP42"/>
    <property type="match status" value="1"/>
</dbReference>
<dbReference type="InterPro" id="IPR013491">
    <property type="entry name" value="Tape_meas_N"/>
</dbReference>
<comment type="caution">
    <text evidence="3">The sequence shown here is derived from an EMBL/GenBank/DDBJ whole genome shotgun (WGS) entry which is preliminary data.</text>
</comment>
<dbReference type="Proteomes" id="UP000252255">
    <property type="component" value="Unassembled WGS sequence"/>
</dbReference>
<dbReference type="OrthoDB" id="7359373at2"/>
<keyword evidence="1" id="KW-0812">Transmembrane</keyword>
<keyword evidence="1" id="KW-1133">Transmembrane helix</keyword>
<keyword evidence="1" id="KW-0472">Membrane</keyword>
<reference evidence="3 4" key="1">
    <citation type="submission" date="2014-07" db="EMBL/GenBank/DDBJ databases">
        <title>Draft genome sequence of Thalassospira profundimaris PR54-5.</title>
        <authorList>
            <person name="Lai Q."/>
            <person name="Shao Z."/>
        </authorList>
    </citation>
    <scope>NUCLEOTIDE SEQUENCE [LARGE SCALE GENOMIC DNA]</scope>
    <source>
        <strain evidence="3 4">PR54-5</strain>
    </source>
</reference>
<evidence type="ECO:0000313" key="3">
    <source>
        <dbReference type="EMBL" id="RCK41958.1"/>
    </source>
</evidence>
<protein>
    <recommendedName>
        <fullName evidence="2">Tape measure protein N-terminal domain-containing protein</fullName>
    </recommendedName>
</protein>
<dbReference type="RefSeq" id="WP_114100001.1">
    <property type="nucleotide sequence ID" value="NZ_JPWI01000019.1"/>
</dbReference>
<proteinExistence type="predicted"/>
<dbReference type="InterPro" id="IPR053058">
    <property type="entry name" value="Mulikevirus_tape_measure"/>
</dbReference>
<gene>
    <name evidence="3" type="ORF">TH30_21365</name>
</gene>
<evidence type="ECO:0000313" key="4">
    <source>
        <dbReference type="Proteomes" id="UP000252255"/>
    </source>
</evidence>
<dbReference type="EMBL" id="JPWI01000019">
    <property type="protein sequence ID" value="RCK41958.1"/>
    <property type="molecule type" value="Genomic_DNA"/>
</dbReference>
<feature type="domain" description="Tape measure protein N-terminal" evidence="2">
    <location>
        <begin position="88"/>
        <end position="271"/>
    </location>
</feature>
<organism evidence="3 4">
    <name type="scientific">Thalassospira profundimaris</name>
    <dbReference type="NCBI Taxonomy" id="502049"/>
    <lineage>
        <taxon>Bacteria</taxon>
        <taxon>Pseudomonadati</taxon>
        <taxon>Pseudomonadota</taxon>
        <taxon>Alphaproteobacteria</taxon>
        <taxon>Rhodospirillales</taxon>
        <taxon>Thalassospiraceae</taxon>
        <taxon>Thalassospira</taxon>
    </lineage>
</organism>
<dbReference type="NCBIfam" id="TIGR02675">
    <property type="entry name" value="tape_meas_nterm"/>
    <property type="match status" value="1"/>
</dbReference>
<accession>A0A367WKK2</accession>
<feature type="transmembrane region" description="Helical" evidence="1">
    <location>
        <begin position="338"/>
        <end position="365"/>
    </location>
</feature>
<sequence length="544" mass="57865">MSRELNLKMIIQAVDRVTKPARQIGAALGDIARRARLDRLQANLAAARERLQALGQAARNVGQRFRDFGGEALMKVTAPLAAIGGFALRAFGQMEQLQTSFRTMLGSGDAAKKMVQGLSEFAARTPFQMEGIGQAARQLLAFGVEGGKVIKKLTMLGDISAGANIPLTEMAAIYGKVKAKGKAMTEELLQLSDRGVPVIDVLAKGLGKSKDEIFELASQGRISFDILTRAMETMTAQGGVFHKQMEEQSKTLFGKLSTLMDNIGLFFTEIGEVMTEMLGIKGGLDGLIVTIQRVTAGFRDFAKANPLLTQVAFVAGVLAAAIGPLVFGLGLAASAAGVFATGFSLLLTPIAAVVAALAGLALVVYNWEAVSTFFIEAMQRASIAIKRAWAPIGKYFSELWEGVKETFNSFVKSVFSTFSGFSLSAIGGQWIDGLLQGMQAKMSELIAWLSSAVTELMDWMPDWVKERIGVDAGGFGQMPGAMGNAASAIAPAIGRQNGQPQGRFGGEVKVSFENAPSNMRVKEVKSDNPDFVPSVYAGYAMGGS</sequence>